<keyword evidence="4 7" id="KW-0747">Spliceosome</keyword>
<accession>A0A0D6QRZ5</accession>
<protein>
    <recommendedName>
        <fullName evidence="10">G-patch domain-containing protein</fullName>
    </recommendedName>
</protein>
<evidence type="ECO:0000256" key="9">
    <source>
        <dbReference type="SAM" id="MobiDB-lite"/>
    </source>
</evidence>
<dbReference type="PANTHER" id="PTHR23329:SF1">
    <property type="entry name" value="TUFTELIN-INTERACTING PROTEIN 11"/>
    <property type="match status" value="1"/>
</dbReference>
<evidence type="ECO:0000256" key="6">
    <source>
        <dbReference type="ARBA" id="ARBA00023242"/>
    </source>
</evidence>
<feature type="compositionally biased region" description="Basic and acidic residues" evidence="9">
    <location>
        <begin position="143"/>
        <end position="161"/>
    </location>
</feature>
<reference evidence="11" key="1">
    <citation type="submission" date="2015-03" db="EMBL/GenBank/DDBJ databases">
        <title>A transcriptome of Araucaria cunninghamii, an australian fine timber species.</title>
        <authorList>
            <person name="Jing Yi C.J.Y."/>
            <person name="Yin San L.Y.S."/>
            <person name="Abdul Karim S.S."/>
            <person name="Wan Azmi N.N."/>
            <person name="Hercus R.R."/>
            <person name="Croft L.L."/>
        </authorList>
    </citation>
    <scope>NUCLEOTIDE SEQUENCE</scope>
    <source>
        <strain evidence="11">MI0301</strain>
        <tissue evidence="11">Leaf</tissue>
    </source>
</reference>
<dbReference type="GO" id="GO:0000390">
    <property type="term" value="P:spliceosomal complex disassembly"/>
    <property type="evidence" value="ECO:0007669"/>
    <property type="project" value="InterPro"/>
</dbReference>
<dbReference type="InterPro" id="IPR000467">
    <property type="entry name" value="G_patch_dom"/>
</dbReference>
<dbReference type="PANTHER" id="PTHR23329">
    <property type="entry name" value="TUFTELIN-INTERACTING PROTEIN 11-RELATED"/>
    <property type="match status" value="1"/>
</dbReference>
<dbReference type="Pfam" id="PF01585">
    <property type="entry name" value="G-patch"/>
    <property type="match status" value="1"/>
</dbReference>
<dbReference type="InterPro" id="IPR045211">
    <property type="entry name" value="TFP11/STIP/Ntr1"/>
</dbReference>
<dbReference type="InterPro" id="IPR022783">
    <property type="entry name" value="GCFC_dom"/>
</dbReference>
<dbReference type="GO" id="GO:0071008">
    <property type="term" value="C:U2-type post-mRNA release spliceosomal complex"/>
    <property type="evidence" value="ECO:0007669"/>
    <property type="project" value="TreeGrafter"/>
</dbReference>
<evidence type="ECO:0000259" key="10">
    <source>
        <dbReference type="PROSITE" id="PS50174"/>
    </source>
</evidence>
<keyword evidence="6 7" id="KW-0539">Nucleus</keyword>
<dbReference type="EMBL" id="GCKF01048457">
    <property type="protein sequence ID" value="JAG93051.1"/>
    <property type="molecule type" value="Transcribed_RNA"/>
</dbReference>
<keyword evidence="8" id="KW-0175">Coiled coil</keyword>
<keyword evidence="5 7" id="KW-0508">mRNA splicing</keyword>
<dbReference type="InterPro" id="IPR024933">
    <property type="entry name" value="TFP11"/>
</dbReference>
<feature type="coiled-coil region" evidence="8">
    <location>
        <begin position="343"/>
        <end position="377"/>
    </location>
</feature>
<comment type="subcellular location">
    <subcellularLocation>
        <location evidence="1 7">Nucleus</location>
    </subcellularLocation>
</comment>
<feature type="region of interest" description="Disordered" evidence="9">
    <location>
        <begin position="143"/>
        <end position="172"/>
    </location>
</feature>
<evidence type="ECO:0000256" key="7">
    <source>
        <dbReference type="PIRNR" id="PIRNR017706"/>
    </source>
</evidence>
<evidence type="ECO:0000313" key="11">
    <source>
        <dbReference type="EMBL" id="JAG93051.1"/>
    </source>
</evidence>
<dbReference type="GO" id="GO:0003676">
    <property type="term" value="F:nucleic acid binding"/>
    <property type="evidence" value="ECO:0007669"/>
    <property type="project" value="InterPro"/>
</dbReference>
<evidence type="ECO:0000256" key="2">
    <source>
        <dbReference type="ARBA" id="ARBA00010900"/>
    </source>
</evidence>
<organism evidence="11">
    <name type="scientific">Araucaria cunninghamii</name>
    <name type="common">Hoop pine</name>
    <name type="synonym">Moreton Bay pine</name>
    <dbReference type="NCBI Taxonomy" id="56994"/>
    <lineage>
        <taxon>Eukaryota</taxon>
        <taxon>Viridiplantae</taxon>
        <taxon>Streptophyta</taxon>
        <taxon>Embryophyta</taxon>
        <taxon>Tracheophyta</taxon>
        <taxon>Spermatophyta</taxon>
        <taxon>Pinopsida</taxon>
        <taxon>Pinidae</taxon>
        <taxon>Conifers II</taxon>
        <taxon>Araucariales</taxon>
        <taxon>Araucariaceae</taxon>
        <taxon>Araucaria</taxon>
    </lineage>
</organism>
<comment type="similarity">
    <text evidence="2 7">Belongs to the TFP11/STIP family.</text>
</comment>
<dbReference type="PROSITE" id="PS50174">
    <property type="entry name" value="G_PATCH"/>
    <property type="match status" value="1"/>
</dbReference>
<evidence type="ECO:0000256" key="3">
    <source>
        <dbReference type="ARBA" id="ARBA00022664"/>
    </source>
</evidence>
<proteinExistence type="inferred from homology"/>
<feature type="compositionally biased region" description="Basic and acidic residues" evidence="9">
    <location>
        <begin position="89"/>
        <end position="104"/>
    </location>
</feature>
<sequence>MDEYQHMERFGMENDYEDGQWIGGEFYYKKRKEKRSQTKKEVLYGVFDESDSDAEESSSKRYRRDVIKKGDLTKPVNFVSTGTVMPSEEIDKKADEKNDGDESRPGLGTNAGLGFQENETRVEEHEHDFLPTAFGRIIKEGVERRERERERSKTSVGKARDTAGSGVGNGMIGTFEKHTKGIGMKLLEKMGYKGGGLGKNEQGIAVPIEAKLRPKNMGMGFNDYNESGAGVPTLPAMEERDEKVKEVKPRTKEKLWLKQNRDKKKDYVTAEELLAQKQEQGVEVVQKVLDMRGPQVRVLTNLENLNAEQKAIEDQTPMPELQHNVKLIVDMAEADIQRFDRSLRHERESVAIYQKEKERLQKEVARQKQRLGNIEDIMAALDKVRESVASGTMTLESLASVFENLQSTYREDYKMCNLSCIASSFALPLLIRVFQGWEPLQHPLHGLEVMTLWQRLLQGDEPRDYGIYTEAELGTSTPYTQLFTEIIFPAVRIAATNSWEPRDPEPMLRFLETWEKLLPVSVLHNILENIVMPKLTAAVDSWDPRRETVPIHAWLHPWLPLLGNRMEPLYHPIRYKLGNVLHAWHASDASAYAILSPWKTVFDPASWEQLIVRFIVPKLMAVLQEFTIDPASQQLDQFYWVMAWASAIPIHHMVTMLEAGFFPKWQQVLYHWLCSNPDFDEVTQWFLGWKGLLPPELLANERIRSQLNVGLEMMNQAVEGMTVEQPGARENVSYLRVTEQRQFEALQQQQAAPAAYAQQQTVTSLGSGIHMNNAMGAPQLSLKEVIEAYAQEHDIQFLPKVGRMHDGLQVYGFGTVSVCLDSVKQQVFAQSGDRWVVASLEQLVEMHHSRSGGNH</sequence>
<dbReference type="AlphaFoldDB" id="A0A0D6QRZ5"/>
<dbReference type="PIRSF" id="PIRSF017706">
    <property type="entry name" value="TFIP11"/>
    <property type="match status" value="1"/>
</dbReference>
<evidence type="ECO:0000256" key="5">
    <source>
        <dbReference type="ARBA" id="ARBA00023187"/>
    </source>
</evidence>
<dbReference type="Pfam" id="PF12457">
    <property type="entry name" value="TIP_N"/>
    <property type="match status" value="1"/>
</dbReference>
<dbReference type="Pfam" id="PF07842">
    <property type="entry name" value="GCFC"/>
    <property type="match status" value="1"/>
</dbReference>
<keyword evidence="3 7" id="KW-0507">mRNA processing</keyword>
<evidence type="ECO:0000256" key="8">
    <source>
        <dbReference type="SAM" id="Coils"/>
    </source>
</evidence>
<name>A0A0D6QRZ5_ARACU</name>
<evidence type="ECO:0000256" key="1">
    <source>
        <dbReference type="ARBA" id="ARBA00004123"/>
    </source>
</evidence>
<feature type="domain" description="G-patch" evidence="10">
    <location>
        <begin position="179"/>
        <end position="224"/>
    </location>
</feature>
<dbReference type="SMART" id="SM00443">
    <property type="entry name" value="G_patch"/>
    <property type="match status" value="1"/>
</dbReference>
<evidence type="ECO:0000256" key="4">
    <source>
        <dbReference type="ARBA" id="ARBA00022728"/>
    </source>
</evidence>
<dbReference type="InterPro" id="IPR022159">
    <property type="entry name" value="STIP/TFIP11_N"/>
</dbReference>
<feature type="region of interest" description="Disordered" evidence="9">
    <location>
        <begin position="77"/>
        <end position="113"/>
    </location>
</feature>